<sequence length="324" mass="34182">MTLSRPTTSPRPAATRPAGVLLLACSALVLAGCPLENAIIVSGDNTAGSPTDPDETPENKGAGGSGGSDYGGGGGGEALAGEDPASFNGGTGNTGGEMSKQEWEKRCARNLAGTVRRFRSLSTPGMPPAPESSSAKGLKELIKPELDHAGRPVYNADSSAGHGVSAEDFTSWFGDVQGVNDAFPYVPEFRLEETEQGNRVTLGSRHFSPAGPAEQSAPSDTRGFTYELHASFRYHPGDTLQIQANDNVWVFINRIRVLASDGRDAATPGIETGIDIEERAAHLDIKLDKGKTYPLDIFVAKRGGSESAFELRTALDFFCDVVPR</sequence>
<dbReference type="GO" id="GO:0005576">
    <property type="term" value="C:extracellular region"/>
    <property type="evidence" value="ECO:0007669"/>
    <property type="project" value="TreeGrafter"/>
</dbReference>
<feature type="region of interest" description="Disordered" evidence="1">
    <location>
        <begin position="116"/>
        <end position="136"/>
    </location>
</feature>
<evidence type="ECO:0000259" key="3">
    <source>
        <dbReference type="PROSITE" id="PS51820"/>
    </source>
</evidence>
<evidence type="ECO:0000313" key="5">
    <source>
        <dbReference type="Proteomes" id="UP000238348"/>
    </source>
</evidence>
<dbReference type="Proteomes" id="UP000238348">
    <property type="component" value="Chromosome"/>
</dbReference>
<feature type="region of interest" description="Disordered" evidence="1">
    <location>
        <begin position="44"/>
        <end position="104"/>
    </location>
</feature>
<evidence type="ECO:0000313" key="4">
    <source>
        <dbReference type="EMBL" id="AUX38727.1"/>
    </source>
</evidence>
<dbReference type="OrthoDB" id="9757642at2"/>
<dbReference type="PROSITE" id="PS51257">
    <property type="entry name" value="PROKAR_LIPOPROTEIN"/>
    <property type="match status" value="1"/>
</dbReference>
<gene>
    <name evidence="4" type="ORF">SOCE26_001050</name>
</gene>
<feature type="region of interest" description="Disordered" evidence="1">
    <location>
        <begin position="196"/>
        <end position="220"/>
    </location>
</feature>
<dbReference type="PANTHER" id="PTHR31137">
    <property type="entry name" value="PROTEIN PSIB-RELATED-RELATED"/>
    <property type="match status" value="1"/>
</dbReference>
<feature type="chain" id="PRO_5014681942" description="PA14 domain-containing protein" evidence="2">
    <location>
        <begin position="32"/>
        <end position="324"/>
    </location>
</feature>
<dbReference type="InterPro" id="IPR051154">
    <property type="entry name" value="Prespore-cell_inducing_factor"/>
</dbReference>
<evidence type="ECO:0000256" key="1">
    <source>
        <dbReference type="SAM" id="MobiDB-lite"/>
    </source>
</evidence>
<dbReference type="EMBL" id="CP012673">
    <property type="protein sequence ID" value="AUX38727.1"/>
    <property type="molecule type" value="Genomic_DNA"/>
</dbReference>
<dbReference type="NCBIfam" id="TIGR02148">
    <property type="entry name" value="Fibro_Slime"/>
    <property type="match status" value="1"/>
</dbReference>
<name>A0A2L0EHH3_SORCE</name>
<feature type="domain" description="PA14" evidence="3">
    <location>
        <begin position="174"/>
        <end position="324"/>
    </location>
</feature>
<accession>A0A2L0EHH3</accession>
<feature type="signal peptide" evidence="2">
    <location>
        <begin position="1"/>
        <end position="31"/>
    </location>
</feature>
<dbReference type="InterPro" id="IPR037524">
    <property type="entry name" value="PA14/GLEYA"/>
</dbReference>
<dbReference type="RefSeq" id="WP_159396507.1">
    <property type="nucleotide sequence ID" value="NZ_CP012673.1"/>
</dbReference>
<organism evidence="4 5">
    <name type="scientific">Sorangium cellulosum</name>
    <name type="common">Polyangium cellulosum</name>
    <dbReference type="NCBI Taxonomy" id="56"/>
    <lineage>
        <taxon>Bacteria</taxon>
        <taxon>Pseudomonadati</taxon>
        <taxon>Myxococcota</taxon>
        <taxon>Polyangia</taxon>
        <taxon>Polyangiales</taxon>
        <taxon>Polyangiaceae</taxon>
        <taxon>Sorangium</taxon>
    </lineage>
</organism>
<dbReference type="PROSITE" id="PS51820">
    <property type="entry name" value="PA14"/>
    <property type="match status" value="1"/>
</dbReference>
<dbReference type="AlphaFoldDB" id="A0A2L0EHH3"/>
<keyword evidence="2" id="KW-0732">Signal</keyword>
<dbReference type="InterPro" id="IPR011874">
    <property type="entry name" value="Fibro_Slime"/>
</dbReference>
<feature type="compositionally biased region" description="Gly residues" evidence="1">
    <location>
        <begin position="61"/>
        <end position="78"/>
    </location>
</feature>
<reference evidence="4 5" key="1">
    <citation type="submission" date="2015-09" db="EMBL/GenBank/DDBJ databases">
        <title>Sorangium comparison.</title>
        <authorList>
            <person name="Zaburannyi N."/>
            <person name="Bunk B."/>
            <person name="Overmann J."/>
            <person name="Mueller R."/>
        </authorList>
    </citation>
    <scope>NUCLEOTIDE SEQUENCE [LARGE SCALE GENOMIC DNA]</scope>
    <source>
        <strain evidence="4 5">So ce26</strain>
    </source>
</reference>
<proteinExistence type="predicted"/>
<evidence type="ECO:0000256" key="2">
    <source>
        <dbReference type="SAM" id="SignalP"/>
    </source>
</evidence>
<protein>
    <recommendedName>
        <fullName evidence="3">PA14 domain-containing protein</fullName>
    </recommendedName>
</protein>